<evidence type="ECO:0000313" key="15">
    <source>
        <dbReference type="EMBL" id="SUO96315.1"/>
    </source>
</evidence>
<dbReference type="Proteomes" id="UP000254601">
    <property type="component" value="Unassembled WGS sequence"/>
</dbReference>
<protein>
    <submittedName>
        <fullName evidence="15">Type V secretory pathway, adhesin AidA</fullName>
    </submittedName>
</protein>
<dbReference type="InterPro" id="IPR008635">
    <property type="entry name" value="Coiled_stalk_dom"/>
</dbReference>
<keyword evidence="8" id="KW-0653">Protein transport</keyword>
<keyword evidence="4" id="KW-0813">Transport</keyword>
<sequence length="1454" mass="151565">MNKIYKTQYNESLGTWVAVPEIAKGKSSSSETRTSCIYHTFFIRPIVAALLMAIGVGASMPAMAACDNISIISMKDSEAYKQAKAANNTAEMKRLEAISGSFQDGCNPNNKNAENSVGIGKWNGVGSVGGIGIGANVLSYGEGSIAIGGNGAAGQGAKVGNSDNKVVTNHSIAIGSTSNIQTSTDAVAIGYASKATGANKSAVLGSTAEATNANSVVLGYGAKDKAYKNVPNLRKNNIDYTSFAGTATGVASVGDNGKERQIVNVAPGAISSTSTDAINGSQLFSVLENGGITFANGDNSGSISSTATNSKNKSSLVKFGNKVTLTGAGTTWVDYDPNTNTYTITSKSTSGSANALSAIQVNGDSGSAVMLNNSNNVIAINGDGKYIETDSDSNTNNVVIKTDKLETALNNKVNTSELQKLTFKVDGGNQKVEYTPTTEKAITLKGEEGTKVTLADDGTYTISTKDLKDQVKANETAIAGNTTNISTNTGAITNLQKGWKIQAAADGGKLADNSTKDATKVGADDTVTFKAGKNITLARNDRDITISLADDAKQEVVTQIDGNAVKTLTKTNNTANFITGDNITLTNENGGIKVATKKDVLFDNINVGPITINKDNGINMGDKKITNVAAPTEAGDVANKKYVDDSITKQVANVETQYTGDNGTVIVKRKPSEVLMLKGGAKDGTENNIKTEANVDGSIAIKLAKDIDLTEGGSVKLGDTTINNGGLTINGGPSVTRTGINAGNTIISNIAAGVKDTDAVNVRQLDKAAKAAKTEVQAGTNIVDVVKTEGADGQAIYTVNAKGTIVTQGDGITVSSSDKANNITDYTIGLSQDTKDKLDKADSALQEVVTQIDGNAVKTLTKTNNTANFITGDNITLTNENGGIKVATKKDVLFDNINVGPITINKDNGINMGDKKITNVAAPTEAGDVANKKYVDDSITKQVANVETQYTGDNGTVIVKRKPSEVLMLKGGAKDGTENNIKTEANVDGSIAIKLAKDIDLTEGGSVKLGDTTINNGGLTINGGPSVTRTGINAGNTIISNIAAGVKDTDAVNVRQLNNIQAANNAAISYVNNRVTQVNNRVTNVRNELAGAIGTDDSGNIRYDDLKTYNPSNQGVKQHRDVISAIDTMNREGIKYFHTNDTGKDYQPGITNDSSAGAINSSAVGMNAKVMLGATNSSAFGAGASVREDRTNSMALSAGAEVANMEIDPKNPGKMRVRRSLADMPAYIPTGASANEVHGQGNEVVGEVSIGRPAKWISVSPIMKDLPSDDPKWAMLDLLAEDPSNPQKWNKVKPEDLKNRLRALSNNPNDPRWDNVDAKELKAQMLALANKSQADKTAVHYQPAALKRITNVAAGSADTDAVNVSQLRALDNRVNHVETRANTGIASAMATAGLPQAYLPGKSMVSAAAAHYRGESALAIGASTISDNGKWVIKGTANMNRKDAGVTVGVGYQW</sequence>
<feature type="domain" description="Trimeric autotransporter adhesin YadA-like stalk" evidence="13">
    <location>
        <begin position="261"/>
        <end position="298"/>
    </location>
</feature>
<evidence type="ECO:0000256" key="10">
    <source>
        <dbReference type="ARBA" id="ARBA00023237"/>
    </source>
</evidence>
<dbReference type="Pfam" id="PF05662">
    <property type="entry name" value="YadA_stalk"/>
    <property type="match status" value="4"/>
</dbReference>
<keyword evidence="7" id="KW-0732">Signal</keyword>
<accession>A0A380MUQ5</accession>
<dbReference type="Gene3D" id="2.20.70.140">
    <property type="match status" value="2"/>
</dbReference>
<feature type="domain" description="ESPR" evidence="14">
    <location>
        <begin position="1"/>
        <end position="34"/>
    </location>
</feature>
<dbReference type="Pfam" id="PF03895">
    <property type="entry name" value="YadA_anchor"/>
    <property type="match status" value="1"/>
</dbReference>
<evidence type="ECO:0000256" key="1">
    <source>
        <dbReference type="ARBA" id="ARBA00004241"/>
    </source>
</evidence>
<evidence type="ECO:0000256" key="6">
    <source>
        <dbReference type="ARBA" id="ARBA00022692"/>
    </source>
</evidence>
<dbReference type="SUPFAM" id="SSF54523">
    <property type="entry name" value="Pili subunits"/>
    <property type="match status" value="1"/>
</dbReference>
<feature type="domain" description="Trimeric autotransporter adhesin YadA-like stalk" evidence="13">
    <location>
        <begin position="747"/>
        <end position="783"/>
    </location>
</feature>
<keyword evidence="10" id="KW-0998">Cell outer membrane</keyword>
<dbReference type="Gene3D" id="3.30.1300.30">
    <property type="entry name" value="GSPII I/J protein-like"/>
    <property type="match status" value="1"/>
</dbReference>
<evidence type="ECO:0000259" key="14">
    <source>
        <dbReference type="Pfam" id="PF13018"/>
    </source>
</evidence>
<feature type="domain" description="Trimeric autotransporter adhesin YadA-like C-terminal membrane anchor" evidence="12">
    <location>
        <begin position="1395"/>
        <end position="1454"/>
    </location>
</feature>
<gene>
    <name evidence="15" type="ORF">NCTC13337_01802</name>
</gene>
<dbReference type="EMBL" id="UHIC01000001">
    <property type="protein sequence ID" value="SUO96315.1"/>
    <property type="molecule type" value="Genomic_DNA"/>
</dbReference>
<dbReference type="GO" id="GO:0015031">
    <property type="term" value="P:protein transport"/>
    <property type="evidence" value="ECO:0007669"/>
    <property type="project" value="UniProtKB-KW"/>
</dbReference>
<organism evidence="15 16">
    <name type="scientific">Suttonella ornithocola</name>
    <dbReference type="NCBI Taxonomy" id="279832"/>
    <lineage>
        <taxon>Bacteria</taxon>
        <taxon>Pseudomonadati</taxon>
        <taxon>Pseudomonadota</taxon>
        <taxon>Gammaproteobacteria</taxon>
        <taxon>Cardiobacteriales</taxon>
        <taxon>Cardiobacteriaceae</taxon>
        <taxon>Suttonella</taxon>
    </lineage>
</organism>
<feature type="domain" description="Trimeric autotransporter adhesin YadA-like stalk" evidence="13">
    <location>
        <begin position="1039"/>
        <end position="1078"/>
    </location>
</feature>
<evidence type="ECO:0000259" key="12">
    <source>
        <dbReference type="Pfam" id="PF03895"/>
    </source>
</evidence>
<dbReference type="Gene3D" id="2.150.10.10">
    <property type="entry name" value="Serralysin-like metalloprotease, C-terminal"/>
    <property type="match status" value="2"/>
</dbReference>
<reference evidence="15 16" key="1">
    <citation type="submission" date="2018-06" db="EMBL/GenBank/DDBJ databases">
        <authorList>
            <consortium name="Pathogen Informatics"/>
            <person name="Doyle S."/>
        </authorList>
    </citation>
    <scope>NUCLEOTIDE SEQUENCE [LARGE SCALE GENOMIC DNA]</scope>
    <source>
        <strain evidence="15 16">NCTC13337</strain>
    </source>
</reference>
<dbReference type="GO" id="GO:0009279">
    <property type="term" value="C:cell outer membrane"/>
    <property type="evidence" value="ECO:0007669"/>
    <property type="project" value="UniProtKB-SubCell"/>
</dbReference>
<dbReference type="GO" id="GO:0009986">
    <property type="term" value="C:cell surface"/>
    <property type="evidence" value="ECO:0007669"/>
    <property type="project" value="UniProtKB-SubCell"/>
</dbReference>
<keyword evidence="11" id="KW-1133">Transmembrane helix</keyword>
<dbReference type="Gene3D" id="1.20.5.170">
    <property type="match status" value="1"/>
</dbReference>
<evidence type="ECO:0000256" key="7">
    <source>
        <dbReference type="ARBA" id="ARBA00022729"/>
    </source>
</evidence>
<dbReference type="InterPro" id="IPR045584">
    <property type="entry name" value="Pilin-like"/>
</dbReference>
<feature type="domain" description="Trimeric autotransporter adhesin YadA-like stalk" evidence="13">
    <location>
        <begin position="1348"/>
        <end position="1387"/>
    </location>
</feature>
<keyword evidence="5" id="KW-1134">Transmembrane beta strand</keyword>
<evidence type="ECO:0000256" key="9">
    <source>
        <dbReference type="ARBA" id="ARBA00023136"/>
    </source>
</evidence>
<evidence type="ECO:0000256" key="5">
    <source>
        <dbReference type="ARBA" id="ARBA00022452"/>
    </source>
</evidence>
<evidence type="ECO:0000256" key="3">
    <source>
        <dbReference type="ARBA" id="ARBA00005848"/>
    </source>
</evidence>
<evidence type="ECO:0000256" key="4">
    <source>
        <dbReference type="ARBA" id="ARBA00022448"/>
    </source>
</evidence>
<comment type="subcellular location">
    <subcellularLocation>
        <location evidence="2">Cell outer membrane</location>
    </subcellularLocation>
    <subcellularLocation>
        <location evidence="1">Cell surface</location>
    </subcellularLocation>
</comment>
<name>A0A380MUQ5_9GAMM</name>
<proteinExistence type="inferred from homology"/>
<dbReference type="InterPro" id="IPR024973">
    <property type="entry name" value="ESPR"/>
</dbReference>
<evidence type="ECO:0000259" key="13">
    <source>
        <dbReference type="Pfam" id="PF05662"/>
    </source>
</evidence>
<evidence type="ECO:0000256" key="11">
    <source>
        <dbReference type="SAM" id="Phobius"/>
    </source>
</evidence>
<dbReference type="SUPFAM" id="SSF101967">
    <property type="entry name" value="Adhesin YadA, collagen-binding domain"/>
    <property type="match status" value="4"/>
</dbReference>
<dbReference type="InterPro" id="IPR005594">
    <property type="entry name" value="YadA_C"/>
</dbReference>
<feature type="transmembrane region" description="Helical" evidence="11">
    <location>
        <begin position="41"/>
        <end position="64"/>
    </location>
</feature>
<dbReference type="Gene3D" id="6.10.250.2040">
    <property type="match status" value="1"/>
</dbReference>
<dbReference type="RefSeq" id="WP_115306074.1">
    <property type="nucleotide sequence ID" value="NZ_UHIC01000001.1"/>
</dbReference>
<dbReference type="InterPro" id="IPR011049">
    <property type="entry name" value="Serralysin-like_metalloprot_C"/>
</dbReference>
<keyword evidence="6 11" id="KW-0812">Transmembrane</keyword>
<dbReference type="OrthoDB" id="1631723at2"/>
<dbReference type="Pfam" id="PF13018">
    <property type="entry name" value="ESPR"/>
    <property type="match status" value="1"/>
</dbReference>
<keyword evidence="16" id="KW-1185">Reference proteome</keyword>
<dbReference type="Gene3D" id="1.20.5.2280">
    <property type="match status" value="1"/>
</dbReference>
<evidence type="ECO:0000256" key="2">
    <source>
        <dbReference type="ARBA" id="ARBA00004442"/>
    </source>
</evidence>
<keyword evidence="9 11" id="KW-0472">Membrane</keyword>
<evidence type="ECO:0000256" key="8">
    <source>
        <dbReference type="ARBA" id="ARBA00022927"/>
    </source>
</evidence>
<dbReference type="Gene3D" id="6.10.250.2120">
    <property type="match status" value="1"/>
</dbReference>
<evidence type="ECO:0000313" key="16">
    <source>
        <dbReference type="Proteomes" id="UP000254601"/>
    </source>
</evidence>
<comment type="similarity">
    <text evidence="3">Belongs to the autotransporter-2 (AT-2) (TC 1.B.40) family.</text>
</comment>